<keyword evidence="5" id="KW-0762">Sugar transport</keyword>
<dbReference type="InterPro" id="IPR035906">
    <property type="entry name" value="MetI-like_sf"/>
</dbReference>
<evidence type="ECO:0000256" key="5">
    <source>
        <dbReference type="ARBA" id="ARBA00022597"/>
    </source>
</evidence>
<evidence type="ECO:0000256" key="3">
    <source>
        <dbReference type="ARBA" id="ARBA00022448"/>
    </source>
</evidence>
<feature type="domain" description="ABC transmembrane type-1" evidence="11">
    <location>
        <begin position="784"/>
        <end position="1010"/>
    </location>
</feature>
<keyword evidence="13" id="KW-1185">Reference proteome</keyword>
<feature type="transmembrane region" description="Helical" evidence="9">
    <location>
        <begin position="783"/>
        <end position="807"/>
    </location>
</feature>
<comment type="subcellular location">
    <subcellularLocation>
        <location evidence="1 9">Cell membrane</location>
        <topology evidence="1 9">Multi-pass membrane protein</topology>
    </subcellularLocation>
</comment>
<keyword evidence="8 9" id="KW-0472">Membrane</keyword>
<evidence type="ECO:0000259" key="11">
    <source>
        <dbReference type="PROSITE" id="PS50928"/>
    </source>
</evidence>
<dbReference type="GO" id="GO:0042956">
    <property type="term" value="P:maltodextrin transmembrane transport"/>
    <property type="evidence" value="ECO:0007669"/>
    <property type="project" value="TreeGrafter"/>
</dbReference>
<evidence type="ECO:0000256" key="8">
    <source>
        <dbReference type="ARBA" id="ARBA00023136"/>
    </source>
</evidence>
<dbReference type="PANTHER" id="PTHR47314:SF1">
    <property type="entry name" value="MALTOSE_MALTODEXTRIN TRANSPORT SYSTEM PERMEASE PROTEIN MALF"/>
    <property type="match status" value="1"/>
</dbReference>
<keyword evidence="4" id="KW-1003">Cell membrane</keyword>
<keyword evidence="7 9" id="KW-1133">Transmembrane helix</keyword>
<evidence type="ECO:0000256" key="7">
    <source>
        <dbReference type="ARBA" id="ARBA00022989"/>
    </source>
</evidence>
<feature type="transmembrane region" description="Helical" evidence="9">
    <location>
        <begin position="918"/>
        <end position="943"/>
    </location>
</feature>
<name>A0A449AWL9_9BACT</name>
<feature type="coiled-coil region" evidence="10">
    <location>
        <begin position="491"/>
        <end position="518"/>
    </location>
</feature>
<dbReference type="KEGG" id="mgly:NCTC10194_00693"/>
<evidence type="ECO:0000256" key="6">
    <source>
        <dbReference type="ARBA" id="ARBA00022692"/>
    </source>
</evidence>
<dbReference type="AlphaFoldDB" id="A0A449AWL9"/>
<evidence type="ECO:0000313" key="13">
    <source>
        <dbReference type="Proteomes" id="UP000290815"/>
    </source>
</evidence>
<dbReference type="SUPFAM" id="SSF161098">
    <property type="entry name" value="MetI-like"/>
    <property type="match status" value="1"/>
</dbReference>
<keyword evidence="3 9" id="KW-0813">Transport</keyword>
<dbReference type="GO" id="GO:0015423">
    <property type="term" value="F:ABC-type maltose transporter activity"/>
    <property type="evidence" value="ECO:0007669"/>
    <property type="project" value="TreeGrafter"/>
</dbReference>
<dbReference type="EMBL" id="LR215024">
    <property type="protein sequence ID" value="VEU71132.1"/>
    <property type="molecule type" value="Genomic_DNA"/>
</dbReference>
<gene>
    <name evidence="12" type="primary">malF</name>
    <name evidence="12" type="ORF">NCTC10194_00693</name>
</gene>
<evidence type="ECO:0000256" key="1">
    <source>
        <dbReference type="ARBA" id="ARBA00004651"/>
    </source>
</evidence>
<reference evidence="12 13" key="1">
    <citation type="submission" date="2019-01" db="EMBL/GenBank/DDBJ databases">
        <authorList>
            <consortium name="Pathogen Informatics"/>
        </authorList>
    </citation>
    <scope>NUCLEOTIDE SEQUENCE [LARGE SCALE GENOMIC DNA]</scope>
    <source>
        <strain evidence="12 13">NCTC10194</strain>
    </source>
</reference>
<dbReference type="PANTHER" id="PTHR47314">
    <property type="entry name" value="MALTOSE/MALTODEXTRIN TRANSPORT SYSTEM PERMEASE PROTEIN MALF"/>
    <property type="match status" value="1"/>
</dbReference>
<feature type="transmembrane region" description="Helical" evidence="9">
    <location>
        <begin position="661"/>
        <end position="682"/>
    </location>
</feature>
<proteinExistence type="inferred from homology"/>
<dbReference type="RefSeq" id="WP_027333849.1">
    <property type="nucleotide sequence ID" value="NZ_LR215024.1"/>
</dbReference>
<evidence type="ECO:0000256" key="2">
    <source>
        <dbReference type="ARBA" id="ARBA00009047"/>
    </source>
</evidence>
<evidence type="ECO:0000256" key="10">
    <source>
        <dbReference type="SAM" id="Coils"/>
    </source>
</evidence>
<feature type="transmembrane region" description="Helical" evidence="9">
    <location>
        <begin position="585"/>
        <end position="603"/>
    </location>
</feature>
<feature type="transmembrane region" description="Helical" evidence="9">
    <location>
        <begin position="819"/>
        <end position="839"/>
    </location>
</feature>
<feature type="transmembrane region" description="Helical" evidence="9">
    <location>
        <begin position="717"/>
        <end position="743"/>
    </location>
</feature>
<keyword evidence="10" id="KW-0175">Coiled coil</keyword>
<dbReference type="Gene3D" id="1.10.3720.10">
    <property type="entry name" value="MetI-like"/>
    <property type="match status" value="1"/>
</dbReference>
<feature type="coiled-coil region" evidence="10">
    <location>
        <begin position="239"/>
        <end position="277"/>
    </location>
</feature>
<dbReference type="Pfam" id="PF00528">
    <property type="entry name" value="BPD_transp_1"/>
    <property type="match status" value="1"/>
</dbReference>
<feature type="transmembrane region" description="Helical" evidence="9">
    <location>
        <begin position="610"/>
        <end position="631"/>
    </location>
</feature>
<feature type="transmembrane region" description="Helical" evidence="9">
    <location>
        <begin position="992"/>
        <end position="1014"/>
    </location>
</feature>
<protein>
    <submittedName>
        <fullName evidence="12">Maltose transport system permease protein malF</fullName>
    </submittedName>
</protein>
<evidence type="ECO:0000313" key="12">
    <source>
        <dbReference type="EMBL" id="VEU71132.1"/>
    </source>
</evidence>
<dbReference type="CDD" id="cd06261">
    <property type="entry name" value="TM_PBP2"/>
    <property type="match status" value="1"/>
</dbReference>
<evidence type="ECO:0000256" key="4">
    <source>
        <dbReference type="ARBA" id="ARBA00022475"/>
    </source>
</evidence>
<dbReference type="PROSITE" id="PS50928">
    <property type="entry name" value="ABC_TM1"/>
    <property type="match status" value="1"/>
</dbReference>
<dbReference type="SUPFAM" id="SSF160964">
    <property type="entry name" value="MalF N-terminal region-like"/>
    <property type="match status" value="1"/>
</dbReference>
<organism evidence="12 13">
    <name type="scientific">Mycoplasmopsis glycophila</name>
    <dbReference type="NCBI Taxonomy" id="171285"/>
    <lineage>
        <taxon>Bacteria</taxon>
        <taxon>Bacillati</taxon>
        <taxon>Mycoplasmatota</taxon>
        <taxon>Mycoplasmoidales</taxon>
        <taxon>Metamycoplasmataceae</taxon>
        <taxon>Mycoplasmopsis</taxon>
    </lineage>
</organism>
<sequence length="1021" mass="117738">MEKLKLYNWYGEEFESKLPETADTLKAYKHQVNNVFTRLSENTKTRYNVEKDLFLRAKTKINDNLKRELDSNKVAYLNKLKVYKDSIKKLAFVDDVKKLINFELKKIRSTKKANKKYVKDFVYSLEHTGDDFEDKVANIQKLQKNVNSTETELFQKHCLFNAVLIYLKKFQDRDFDFDKLQPYLSAYEVQFLSSKYDPSAFLQDFYAKLEIKRAKLIKQKDLLVSKYNETKKLQRELYLNEKNNIILSANQRIVELENEFNLKTEELKTKAENYKKEALTKIKNHKAQILANEKANVAKIKQIKSEAQKVRSVLKVQKDKLLPIFEYKFLIKNANDFISFINKQTDSKVTLNDQHKNVTDLGTLKAIYNKTLNQLKELNHDSNPHYALYKIAFKYFFNCSNLLQVKKEAKALVKSEYLKNVSKTYRLYSYEAEFKQEESNALREWFIEARKTRIKFLKEKILAKFELQILKVNGMFKEEQEDAKVKFGEINKVYKKDLEELSEKVKNKEISKQAVKNKKIEIKIKAKEARYTVKLESKILKNREILKSLFFRRRAEVKVNRKIYESKINEAQKTIPVETHKNIKLIATILGFICPGLPEITYFRQYIKGILMLLFTAVVWGFAIPFSLGFYTSNMNGIFGFIDLGASGFNADLGHFPDARYFLFGGVVSVILLTFSIIYFAVSAIGASRVAKSLYQGSRASRWSHTKRWLQTSGFPWMISLFGWFLMIFIVVAPVVTSILISFTNFGFNHQAPTQTVDWVGLEQWGKWWIFRKANLIQSIGNVLGWTLIWTFASTILPICLGLLIAILANNKRLIGKKYFRLIFILPWAIPAFVTLGFMKNMFASGETGLVNFILLKLFNIEPRSWLQEIGTARVLVILVQTWIGYAWIFMLVTGNLQSIPKDIYEAGSVDGAKGKHLFWYLTLPSLLLAIAPMLIGQFVAAFNNFTTISIFTGGGPAYSYATTFGEASTDIIISWVYKLTTGAVKIDGNQAFGAALATLASLFSIGLAARGFIKSMSRRD</sequence>
<dbReference type="InterPro" id="IPR000515">
    <property type="entry name" value="MetI-like"/>
</dbReference>
<evidence type="ECO:0000256" key="9">
    <source>
        <dbReference type="RuleBase" id="RU363032"/>
    </source>
</evidence>
<dbReference type="GO" id="GO:1990060">
    <property type="term" value="C:maltose transport complex"/>
    <property type="evidence" value="ECO:0007669"/>
    <property type="project" value="TreeGrafter"/>
</dbReference>
<comment type="similarity">
    <text evidence="2">Belongs to the binding-protein-dependent transport system permease family. MalFG subfamily.</text>
</comment>
<dbReference type="Proteomes" id="UP000290815">
    <property type="component" value="Chromosome"/>
</dbReference>
<keyword evidence="6 9" id="KW-0812">Transmembrane</keyword>
<accession>A0A449AWL9</accession>
<feature type="transmembrane region" description="Helical" evidence="9">
    <location>
        <begin position="875"/>
        <end position="897"/>
    </location>
</feature>